<keyword evidence="4" id="KW-0347">Helicase</keyword>
<keyword evidence="2" id="KW-0547">Nucleotide-binding</keyword>
<evidence type="ECO:0000313" key="9">
    <source>
        <dbReference type="Proteomes" id="UP001460270"/>
    </source>
</evidence>
<dbReference type="CDD" id="cd18808">
    <property type="entry name" value="SF1_C_Upf1"/>
    <property type="match status" value="1"/>
</dbReference>
<comment type="caution">
    <text evidence="8">The sequence shown here is derived from an EMBL/GenBank/DDBJ whole genome shotgun (WGS) entry which is preliminary data.</text>
</comment>
<keyword evidence="3" id="KW-0378">Hydrolase</keyword>
<dbReference type="Pfam" id="PF13087">
    <property type="entry name" value="AAA_12"/>
    <property type="match status" value="1"/>
</dbReference>
<name>A0AAW0MMQ2_9GOBI</name>
<gene>
    <name evidence="8" type="ORF">WMY93_032760</name>
</gene>
<dbReference type="GO" id="GO:0005634">
    <property type="term" value="C:nucleus"/>
    <property type="evidence" value="ECO:0007669"/>
    <property type="project" value="TreeGrafter"/>
</dbReference>
<dbReference type="InterPro" id="IPR047187">
    <property type="entry name" value="SF1_C_Upf1"/>
</dbReference>
<evidence type="ECO:0000256" key="2">
    <source>
        <dbReference type="ARBA" id="ARBA00022741"/>
    </source>
</evidence>
<feature type="domain" description="DNA2/NAM7 helicase-like C-terminal" evidence="7">
    <location>
        <begin position="64"/>
        <end position="243"/>
    </location>
</feature>
<evidence type="ECO:0000259" key="7">
    <source>
        <dbReference type="Pfam" id="PF13087"/>
    </source>
</evidence>
<evidence type="ECO:0008006" key="10">
    <source>
        <dbReference type="Google" id="ProtNLM"/>
    </source>
</evidence>
<proteinExistence type="inferred from homology"/>
<accession>A0AAW0MMQ2</accession>
<evidence type="ECO:0000256" key="4">
    <source>
        <dbReference type="ARBA" id="ARBA00022806"/>
    </source>
</evidence>
<dbReference type="InterPro" id="IPR027417">
    <property type="entry name" value="P-loop_NTPase"/>
</dbReference>
<dbReference type="SUPFAM" id="SSF52540">
    <property type="entry name" value="P-loop containing nucleoside triphosphate hydrolases"/>
    <property type="match status" value="1"/>
</dbReference>
<dbReference type="AlphaFoldDB" id="A0AAW0MMQ2"/>
<keyword evidence="5" id="KW-0067">ATP-binding</keyword>
<reference evidence="9" key="1">
    <citation type="submission" date="2024-04" db="EMBL/GenBank/DDBJ databases">
        <title>Salinicola lusitanus LLJ914,a marine bacterium isolated from the Okinawa Trough.</title>
        <authorList>
            <person name="Li J."/>
        </authorList>
    </citation>
    <scope>NUCLEOTIDE SEQUENCE [LARGE SCALE GENOMIC DNA]</scope>
</reference>
<feature type="domain" description="DNA2/NAM7 helicase helicase" evidence="6">
    <location>
        <begin position="14"/>
        <end position="57"/>
    </location>
</feature>
<dbReference type="PANTHER" id="PTHR43788">
    <property type="entry name" value="DNA2/NAM7 HELICASE FAMILY MEMBER"/>
    <property type="match status" value="1"/>
</dbReference>
<evidence type="ECO:0000256" key="3">
    <source>
        <dbReference type="ARBA" id="ARBA00022801"/>
    </source>
</evidence>
<dbReference type="GO" id="GO:0005737">
    <property type="term" value="C:cytoplasm"/>
    <property type="evidence" value="ECO:0007669"/>
    <property type="project" value="TreeGrafter"/>
</dbReference>
<evidence type="ECO:0000313" key="8">
    <source>
        <dbReference type="EMBL" id="KAK7880609.1"/>
    </source>
</evidence>
<sequence>VPVRWAPELLPPDHFDCVVIDECAQALEGSCWIPLLRARKCVLAGDYKQLPPTIKSQSAASKGLSVSLMERLIQLYGDAVVRMLTIQYRMNRAIMDWASREIDLPGVAGVEETATPLLLIDTAGCGLNETDDSDELSKGNTGEVDIVELHIKALTDAGLKAKDIAVIAPYNLQVDLLRQKLSARHPQLEIKSVDGFQGREKEAVVLSLVRSNRKGEVGFLAENRRINVAVTRARRHIAVVCDTQTVQNHPFLKSLIDHMTQSGEVRTAFEYLQDIVPQNYTRDHKTPNQKLNLPLLIRK</sequence>
<dbReference type="PANTHER" id="PTHR43788:SF8">
    <property type="entry name" value="DNA-BINDING PROTEIN SMUBP-2"/>
    <property type="match status" value="1"/>
</dbReference>
<feature type="non-terminal residue" evidence="8">
    <location>
        <position position="1"/>
    </location>
</feature>
<dbReference type="InterPro" id="IPR041677">
    <property type="entry name" value="DNA2/NAM7_AAA_11"/>
</dbReference>
<evidence type="ECO:0000256" key="1">
    <source>
        <dbReference type="ARBA" id="ARBA00007913"/>
    </source>
</evidence>
<protein>
    <recommendedName>
        <fullName evidence="10">DNA-binding protein SMUBP-2</fullName>
    </recommendedName>
</protein>
<evidence type="ECO:0000259" key="6">
    <source>
        <dbReference type="Pfam" id="PF13086"/>
    </source>
</evidence>
<dbReference type="FunFam" id="3.40.50.300:FF:001146">
    <property type="entry name" value="DNA-binding protein SMUBP-2 isoform X1"/>
    <property type="match status" value="1"/>
</dbReference>
<dbReference type="GO" id="GO:0005524">
    <property type="term" value="F:ATP binding"/>
    <property type="evidence" value="ECO:0007669"/>
    <property type="project" value="UniProtKB-KW"/>
</dbReference>
<organism evidence="8 9">
    <name type="scientific">Mugilogobius chulae</name>
    <name type="common">yellowstripe goby</name>
    <dbReference type="NCBI Taxonomy" id="88201"/>
    <lineage>
        <taxon>Eukaryota</taxon>
        <taxon>Metazoa</taxon>
        <taxon>Chordata</taxon>
        <taxon>Craniata</taxon>
        <taxon>Vertebrata</taxon>
        <taxon>Euteleostomi</taxon>
        <taxon>Actinopterygii</taxon>
        <taxon>Neopterygii</taxon>
        <taxon>Teleostei</taxon>
        <taxon>Neoteleostei</taxon>
        <taxon>Acanthomorphata</taxon>
        <taxon>Gobiaria</taxon>
        <taxon>Gobiiformes</taxon>
        <taxon>Gobioidei</taxon>
        <taxon>Gobiidae</taxon>
        <taxon>Gobionellinae</taxon>
        <taxon>Mugilogobius</taxon>
    </lineage>
</organism>
<dbReference type="GO" id="GO:0043139">
    <property type="term" value="F:5'-3' DNA helicase activity"/>
    <property type="evidence" value="ECO:0007669"/>
    <property type="project" value="TreeGrafter"/>
</dbReference>
<dbReference type="Pfam" id="PF13086">
    <property type="entry name" value="AAA_11"/>
    <property type="match status" value="1"/>
</dbReference>
<dbReference type="Proteomes" id="UP001460270">
    <property type="component" value="Unassembled WGS sequence"/>
</dbReference>
<evidence type="ECO:0000256" key="5">
    <source>
        <dbReference type="ARBA" id="ARBA00022840"/>
    </source>
</evidence>
<dbReference type="InterPro" id="IPR041679">
    <property type="entry name" value="DNA2/NAM7-like_C"/>
</dbReference>
<keyword evidence="9" id="KW-1185">Reference proteome</keyword>
<dbReference type="Gene3D" id="3.40.50.300">
    <property type="entry name" value="P-loop containing nucleotide triphosphate hydrolases"/>
    <property type="match status" value="2"/>
</dbReference>
<dbReference type="GO" id="GO:0016787">
    <property type="term" value="F:hydrolase activity"/>
    <property type="evidence" value="ECO:0007669"/>
    <property type="project" value="UniProtKB-KW"/>
</dbReference>
<dbReference type="InterPro" id="IPR050534">
    <property type="entry name" value="Coronavir_polyprotein_1ab"/>
</dbReference>
<comment type="similarity">
    <text evidence="1">Belongs to the DNA2/NAM7 helicase family.</text>
</comment>
<dbReference type="EMBL" id="JBBPFD010000070">
    <property type="protein sequence ID" value="KAK7880609.1"/>
    <property type="molecule type" value="Genomic_DNA"/>
</dbReference>